<reference evidence="3 4" key="1">
    <citation type="submission" date="2019-02" db="EMBL/GenBank/DDBJ databases">
        <title>Deep-cultivation of Planctomycetes and their phenomic and genomic characterization uncovers novel biology.</title>
        <authorList>
            <person name="Wiegand S."/>
            <person name="Jogler M."/>
            <person name="Boedeker C."/>
            <person name="Pinto D."/>
            <person name="Vollmers J."/>
            <person name="Rivas-Marin E."/>
            <person name="Kohn T."/>
            <person name="Peeters S.H."/>
            <person name="Heuer A."/>
            <person name="Rast P."/>
            <person name="Oberbeckmann S."/>
            <person name="Bunk B."/>
            <person name="Jeske O."/>
            <person name="Meyerdierks A."/>
            <person name="Storesund J.E."/>
            <person name="Kallscheuer N."/>
            <person name="Luecker S."/>
            <person name="Lage O.M."/>
            <person name="Pohl T."/>
            <person name="Merkel B.J."/>
            <person name="Hornburger P."/>
            <person name="Mueller R.-W."/>
            <person name="Bruemmer F."/>
            <person name="Labrenz M."/>
            <person name="Spormann A.M."/>
            <person name="Op Den Camp H."/>
            <person name="Overmann J."/>
            <person name="Amann R."/>
            <person name="Jetten M.S.M."/>
            <person name="Mascher T."/>
            <person name="Medema M.H."/>
            <person name="Devos D.P."/>
            <person name="Kaster A.-K."/>
            <person name="Ovreas L."/>
            <person name="Rohde M."/>
            <person name="Galperin M.Y."/>
            <person name="Jogler C."/>
        </authorList>
    </citation>
    <scope>NUCLEOTIDE SEQUENCE [LARGE SCALE GENOMIC DNA]</scope>
    <source>
        <strain evidence="3 4">KOR42</strain>
    </source>
</reference>
<dbReference type="CDD" id="cd15482">
    <property type="entry name" value="Sialidase_non-viral"/>
    <property type="match status" value="1"/>
</dbReference>
<accession>A0A5C5X730</accession>
<dbReference type="SUPFAM" id="SSF50939">
    <property type="entry name" value="Sialidases"/>
    <property type="match status" value="1"/>
</dbReference>
<feature type="compositionally biased region" description="Basic and acidic residues" evidence="1">
    <location>
        <begin position="174"/>
        <end position="186"/>
    </location>
</feature>
<evidence type="ECO:0000256" key="2">
    <source>
        <dbReference type="SAM" id="Phobius"/>
    </source>
</evidence>
<dbReference type="EMBL" id="SIHI01000001">
    <property type="protein sequence ID" value="TWT58740.1"/>
    <property type="molecule type" value="Genomic_DNA"/>
</dbReference>
<protein>
    <recommendedName>
        <fullName evidence="5">Sialidase domain-containing protein</fullName>
    </recommendedName>
</protein>
<keyword evidence="2" id="KW-0472">Membrane</keyword>
<feature type="transmembrane region" description="Helical" evidence="2">
    <location>
        <begin position="32"/>
        <end position="52"/>
    </location>
</feature>
<dbReference type="Proteomes" id="UP000317243">
    <property type="component" value="Unassembled WGS sequence"/>
</dbReference>
<organism evidence="3 4">
    <name type="scientific">Thalassoglobus neptunius</name>
    <dbReference type="NCBI Taxonomy" id="1938619"/>
    <lineage>
        <taxon>Bacteria</taxon>
        <taxon>Pseudomonadati</taxon>
        <taxon>Planctomycetota</taxon>
        <taxon>Planctomycetia</taxon>
        <taxon>Planctomycetales</taxon>
        <taxon>Planctomycetaceae</taxon>
        <taxon>Thalassoglobus</taxon>
    </lineage>
</organism>
<evidence type="ECO:0000313" key="4">
    <source>
        <dbReference type="Proteomes" id="UP000317243"/>
    </source>
</evidence>
<proteinExistence type="predicted"/>
<keyword evidence="4" id="KW-1185">Reference proteome</keyword>
<evidence type="ECO:0000256" key="1">
    <source>
        <dbReference type="SAM" id="MobiDB-lite"/>
    </source>
</evidence>
<dbReference type="InterPro" id="IPR036278">
    <property type="entry name" value="Sialidase_sf"/>
</dbReference>
<dbReference type="AlphaFoldDB" id="A0A5C5X730"/>
<comment type="caution">
    <text evidence="3">The sequence shown here is derived from an EMBL/GenBank/DDBJ whole genome shotgun (WGS) entry which is preliminary data.</text>
</comment>
<gene>
    <name evidence="3" type="ORF">KOR42_21260</name>
</gene>
<evidence type="ECO:0008006" key="5">
    <source>
        <dbReference type="Google" id="ProtNLM"/>
    </source>
</evidence>
<keyword evidence="2" id="KW-0812">Transmembrane</keyword>
<feature type="region of interest" description="Disordered" evidence="1">
    <location>
        <begin position="166"/>
        <end position="189"/>
    </location>
</feature>
<dbReference type="Gene3D" id="2.120.10.10">
    <property type="match status" value="1"/>
</dbReference>
<name>A0A5C5X730_9PLAN</name>
<keyword evidence="2" id="KW-1133">Transmembrane helix</keyword>
<sequence>MSEAQCRRWQSVVLLCRSDQNSCMNQFSKRRIPLIACSVAIILMTLTGQAFADPPAAEILSVRTISQQPEFYHGWPTLTRQKSGRLLLVWSGRREAHVGPFGTVEWMTSDDDGKSWSWPRTLLDSAIDDRDAGVLETASGAILVTTFSSLAYEPIIEKAERDARGTRLVSTAGKRRDGPGVRKSDSKNSGLGCCVRRIKA</sequence>
<evidence type="ECO:0000313" key="3">
    <source>
        <dbReference type="EMBL" id="TWT58740.1"/>
    </source>
</evidence>